<evidence type="ECO:0000256" key="3">
    <source>
        <dbReference type="ARBA" id="ARBA00022679"/>
    </source>
</evidence>
<dbReference type="GO" id="GO:0004482">
    <property type="term" value="F:mRNA 5'-cap (guanine-N7-)-methyltransferase activity"/>
    <property type="evidence" value="ECO:0007669"/>
    <property type="project" value="UniProtKB-EC"/>
</dbReference>
<dbReference type="PANTHER" id="PTHR12189">
    <property type="entry name" value="MRNA GUANINE-7- METHYLTRANSFERASE"/>
    <property type="match status" value="1"/>
</dbReference>
<keyword evidence="10" id="KW-1185">Reference proteome</keyword>
<dbReference type="SUPFAM" id="SSF53335">
    <property type="entry name" value="S-adenosyl-L-methionine-dependent methyltransferases"/>
    <property type="match status" value="1"/>
</dbReference>
<accession>A0A0N0P391</accession>
<evidence type="ECO:0000256" key="7">
    <source>
        <dbReference type="ARBA" id="ARBA00044712"/>
    </source>
</evidence>
<dbReference type="Gene3D" id="3.40.50.150">
    <property type="entry name" value="Vaccinia Virus protein VP39"/>
    <property type="match status" value="1"/>
</dbReference>
<dbReference type="EC" id="2.1.1.56" evidence="1"/>
<keyword evidence="5" id="KW-0694">RNA-binding</keyword>
<evidence type="ECO:0000256" key="5">
    <source>
        <dbReference type="ARBA" id="ARBA00022884"/>
    </source>
</evidence>
<organism evidence="9 10">
    <name type="scientific">Leptomonas seymouri</name>
    <dbReference type="NCBI Taxonomy" id="5684"/>
    <lineage>
        <taxon>Eukaryota</taxon>
        <taxon>Discoba</taxon>
        <taxon>Euglenozoa</taxon>
        <taxon>Kinetoplastea</taxon>
        <taxon>Metakinetoplastina</taxon>
        <taxon>Trypanosomatida</taxon>
        <taxon>Trypanosomatidae</taxon>
        <taxon>Leishmaniinae</taxon>
        <taxon>Leptomonas</taxon>
    </lineage>
</organism>
<keyword evidence="3 9" id="KW-0808">Transferase</keyword>
<evidence type="ECO:0000313" key="9">
    <source>
        <dbReference type="EMBL" id="KPI83387.1"/>
    </source>
</evidence>
<evidence type="ECO:0000313" key="10">
    <source>
        <dbReference type="Proteomes" id="UP000038009"/>
    </source>
</evidence>
<evidence type="ECO:0000256" key="6">
    <source>
        <dbReference type="ARBA" id="ARBA00023042"/>
    </source>
</evidence>
<evidence type="ECO:0000256" key="4">
    <source>
        <dbReference type="ARBA" id="ARBA00022691"/>
    </source>
</evidence>
<dbReference type="Pfam" id="PF03291">
    <property type="entry name" value="mRNA_G-N7_MeTrfase"/>
    <property type="match status" value="1"/>
</dbReference>
<dbReference type="Pfam" id="PF03919">
    <property type="entry name" value="mRNA_cap_C"/>
    <property type="match status" value="1"/>
</dbReference>
<dbReference type="InterPro" id="IPR013846">
    <property type="entry name" value="mRNA_cap_enzyme_C"/>
</dbReference>
<comment type="caution">
    <text evidence="9">The sequence shown here is derived from an EMBL/GenBank/DDBJ whole genome shotgun (WGS) entry which is preliminary data.</text>
</comment>
<keyword evidence="6" id="KW-0507">mRNA processing</keyword>
<dbReference type="InterPro" id="IPR039753">
    <property type="entry name" value="RG7MT1"/>
</dbReference>
<dbReference type="VEuPathDB" id="TriTrypDB:Lsey_0384_0010"/>
<evidence type="ECO:0000256" key="1">
    <source>
        <dbReference type="ARBA" id="ARBA00011926"/>
    </source>
</evidence>
<feature type="domain" description="MRNA cap 0 methyltransferase" evidence="8">
    <location>
        <begin position="751"/>
        <end position="1052"/>
    </location>
</feature>
<dbReference type="PROSITE" id="PS51562">
    <property type="entry name" value="RNA_CAP0_MT"/>
    <property type="match status" value="1"/>
</dbReference>
<dbReference type="OrthoDB" id="10248867at2759"/>
<proteinExistence type="predicted"/>
<keyword evidence="4" id="KW-0949">S-adenosyl-L-methionine</keyword>
<dbReference type="AlphaFoldDB" id="A0A0N0P391"/>
<keyword evidence="6" id="KW-0506">mRNA capping</keyword>
<evidence type="ECO:0000256" key="2">
    <source>
        <dbReference type="ARBA" id="ARBA00022603"/>
    </source>
</evidence>
<keyword evidence="2 9" id="KW-0489">Methyltransferase</keyword>
<dbReference type="OMA" id="CESECFT"/>
<dbReference type="SUPFAM" id="SSF50249">
    <property type="entry name" value="Nucleic acid-binding proteins"/>
    <property type="match status" value="1"/>
</dbReference>
<name>A0A0N0P391_LEPSE</name>
<dbReference type="SUPFAM" id="SSF56091">
    <property type="entry name" value="DNA ligase/mRNA capping enzyme, catalytic domain"/>
    <property type="match status" value="2"/>
</dbReference>
<dbReference type="InterPro" id="IPR004971">
    <property type="entry name" value="mRNA_G-N7_MeTrfase_dom"/>
</dbReference>
<dbReference type="EMBL" id="LJSK01000384">
    <property type="protein sequence ID" value="KPI83387.1"/>
    <property type="molecule type" value="Genomic_DNA"/>
</dbReference>
<gene>
    <name evidence="9" type="ORF">ABL78_7571</name>
</gene>
<dbReference type="InterPro" id="IPR012340">
    <property type="entry name" value="NA-bd_OB-fold"/>
</dbReference>
<dbReference type="GO" id="GO:0003723">
    <property type="term" value="F:RNA binding"/>
    <property type="evidence" value="ECO:0007669"/>
    <property type="project" value="UniProtKB-KW"/>
</dbReference>
<dbReference type="PANTHER" id="PTHR12189:SF2">
    <property type="entry name" value="MRNA CAP GUANINE-N7 METHYLTRANSFERASE"/>
    <property type="match status" value="1"/>
</dbReference>
<sequence>MQLHSLELLSEVHRDEGHRRYCCRATDAWFRCMHGDGASWSDAQCIDADAAFQQMIAAATSSSEDAAASTVSGALHQILKIANVTSNTHLGEFPGPMCSPLCTKDIPRLRQHAYTVTEKSDGIRVVVVSLWVADFPQWECEEGEEGSWDFSHLAAVIALEKARQDLWAGTHDKGTSSSAVMVMLLGRQVTLQSATTSVEDSQLDETYTVIAEVEGAASVAFVVRRRCGGRHFAYAVDRSMNAAYLFLDNHTSTGYQTFVLDGELMCVRSPTATHKVVHDDVTPATDARLLLGAFDLFCFTPSGGGQEVKLTDSTMMERYEFLKRVIAACAVAPSPKDEGTCCLEGRVTWYAKPMWRVEDIGVCLSKLSYSSEHHCFLFDGPYGQTENDGLIFTPDVFPISVGSSSVQLKWKWRHLLSIDWLLSASDKLPDVYTVSLFFMKKNYGHREDVIGHWRLRKPMCIKNPRGLEIPVDAAVVAECAYDFARQQWYIQRLRPDKRGANSIMTAISVYESLVENISLPRLLRLLQAEVDVGQKEGAAARLAAALEEAVLADVSTGAPSQHTLSDSGPHAVDVAQAGKCVTASMTLRAIRESRGNSELYLTVYTNNTNKAVKFPLPFPLRKIKDCVGLGYDPATAATSVPSLEEALYIQLGNAGGCYAWSDFVVDAFYNGETGCWELIHLSPRGNNKEALFDNVIEHLDWLLRHSGSAELEPLLQRKRDKPLVVATVHKSEATQQTSRHYGAVAKELAHAERSDLRRFNNWVKSLLITTSAAAVRKTLKDPAKLHTVDLCCGRGGDLLKWQHLHPAFVFMTDASVECVAEAAARYSTSEGQSLKCSNGKQKGFRAFFTVHDAFDTASGLRNDLLKHGPFQLTSCQFSMHYGCRSAESIRYFVRAVADSLALRGRFVGTTVSDAELLARAKARGASYGNNVYRVHFPETAFAQLQAVDFEPSRLAFGVPYSTTVERSVQDMKEYVVPWKSFVELCAAHRLRLLLEDNFLHFCAQHRETMEGQALLAEMQRKRGHNGEVAEIPLSSEEMEAVQLYRLFVFEKTE</sequence>
<dbReference type="GO" id="GO:0005634">
    <property type="term" value="C:nucleus"/>
    <property type="evidence" value="ECO:0007669"/>
    <property type="project" value="TreeGrafter"/>
</dbReference>
<dbReference type="InterPro" id="IPR029063">
    <property type="entry name" value="SAM-dependent_MTases_sf"/>
</dbReference>
<reference evidence="9 10" key="1">
    <citation type="journal article" date="2015" name="PLoS Pathog.">
        <title>Leptomonas seymouri: Adaptations to the Dixenous Life Cycle Analyzed by Genome Sequencing, Transcriptome Profiling and Co-infection with Leishmania donovani.</title>
        <authorList>
            <person name="Kraeva N."/>
            <person name="Butenko A."/>
            <person name="Hlavacova J."/>
            <person name="Kostygov A."/>
            <person name="Myskova J."/>
            <person name="Grybchuk D."/>
            <person name="Lestinova T."/>
            <person name="Votypka J."/>
            <person name="Volf P."/>
            <person name="Opperdoes F."/>
            <person name="Flegontov P."/>
            <person name="Lukes J."/>
            <person name="Yurchenko V."/>
        </authorList>
    </citation>
    <scope>NUCLEOTIDE SEQUENCE [LARGE SCALE GENOMIC DNA]</scope>
    <source>
        <strain evidence="9 10">ATCC 30220</strain>
    </source>
</reference>
<dbReference type="Gene3D" id="2.40.50.140">
    <property type="entry name" value="Nucleic acid-binding proteins"/>
    <property type="match status" value="1"/>
</dbReference>
<dbReference type="Gene3D" id="3.30.470.30">
    <property type="entry name" value="DNA ligase/mRNA capping enzyme"/>
    <property type="match status" value="2"/>
</dbReference>
<dbReference type="Proteomes" id="UP000038009">
    <property type="component" value="Unassembled WGS sequence"/>
</dbReference>
<evidence type="ECO:0000259" key="8">
    <source>
        <dbReference type="PROSITE" id="PS51562"/>
    </source>
</evidence>
<protein>
    <recommendedName>
        <fullName evidence="1">mRNA (guanine-N(7))-methyltransferase</fullName>
        <ecNumber evidence="1">2.1.1.56</ecNumber>
    </recommendedName>
</protein>
<comment type="catalytic activity">
    <reaction evidence="7">
        <text>a 5'-end (5'-triphosphoguanosine)-ribonucleoside in mRNA + S-adenosyl-L-methionine = a 5'-end (N(7)-methyl 5'-triphosphoguanosine)-ribonucleoside in mRNA + S-adenosyl-L-homocysteine</text>
        <dbReference type="Rhea" id="RHEA:67008"/>
        <dbReference type="Rhea" id="RHEA-COMP:17166"/>
        <dbReference type="Rhea" id="RHEA-COMP:17167"/>
        <dbReference type="ChEBI" id="CHEBI:57856"/>
        <dbReference type="ChEBI" id="CHEBI:59789"/>
        <dbReference type="ChEBI" id="CHEBI:156461"/>
        <dbReference type="ChEBI" id="CHEBI:167617"/>
        <dbReference type="EC" id="2.1.1.56"/>
    </reaction>
</comment>